<name>A0ABX1HP96_9BACT</name>
<dbReference type="RefSeq" id="WP_168675507.1">
    <property type="nucleotide sequence ID" value="NZ_JAAVTK010000027.1"/>
</dbReference>
<sequence>MQAPASTGKAQLAMWLINKIGILLIGLCSLRCTSPAKTTPKTAGVQVPTEWVEKVRHYDYKKDNLSLLKDFEQFIEPDTLDGASESLHLGKGLVEPRPASSFTPLFVNLDEEPSEELIGVLRYARCKPMLFVVKMIGSSWYLLHHESIFVHNEEPELLVANSPSANKTFYVRALQESGSGIYRDSYRFYKLIDNKVVLCLEVPNEAKIYGWGLYLNQEVNLALRFASTGDDAIETLYKYSFFPGPVLAHDMSWSAHPEIYLVKGEGSAFYKWNASTMTYQYETFGSESPDELTKSKIATFGDFGNDSLFVRAYAYEIGEMLHEGTPVAKQLLNAYLTAVKHGRKSTVHLEELEEKKAMNGTRFYGPKPK</sequence>
<organism evidence="1 2">
    <name type="scientific">Hymenobacter artigasi</name>
    <dbReference type="NCBI Taxonomy" id="2719616"/>
    <lineage>
        <taxon>Bacteria</taxon>
        <taxon>Pseudomonadati</taxon>
        <taxon>Bacteroidota</taxon>
        <taxon>Cytophagia</taxon>
        <taxon>Cytophagales</taxon>
        <taxon>Hymenobacteraceae</taxon>
        <taxon>Hymenobacter</taxon>
    </lineage>
</organism>
<evidence type="ECO:0000313" key="2">
    <source>
        <dbReference type="Proteomes" id="UP000717634"/>
    </source>
</evidence>
<dbReference type="Proteomes" id="UP000717634">
    <property type="component" value="Unassembled WGS sequence"/>
</dbReference>
<keyword evidence="2" id="KW-1185">Reference proteome</keyword>
<accession>A0ABX1HP96</accession>
<comment type="caution">
    <text evidence="1">The sequence shown here is derived from an EMBL/GenBank/DDBJ whole genome shotgun (WGS) entry which is preliminary data.</text>
</comment>
<proteinExistence type="predicted"/>
<dbReference type="EMBL" id="JAAVTK010000027">
    <property type="protein sequence ID" value="NKI91965.1"/>
    <property type="molecule type" value="Genomic_DNA"/>
</dbReference>
<evidence type="ECO:0000313" key="1">
    <source>
        <dbReference type="EMBL" id="NKI91965.1"/>
    </source>
</evidence>
<protein>
    <submittedName>
        <fullName evidence="1">Uncharacterized protein</fullName>
    </submittedName>
</protein>
<reference evidence="1 2" key="1">
    <citation type="submission" date="2020-03" db="EMBL/GenBank/DDBJ databases">
        <title>Genomic Encyclopedia of Type Strains, Phase IV (KMG-V): Genome sequencing to study the core and pangenomes of soil and plant-associated prokaryotes.</title>
        <authorList>
            <person name="Whitman W."/>
        </authorList>
    </citation>
    <scope>NUCLEOTIDE SEQUENCE [LARGE SCALE GENOMIC DNA]</scope>
    <source>
        <strain evidence="1 2">1B</strain>
    </source>
</reference>
<gene>
    <name evidence="1" type="ORF">HBN54_004588</name>
</gene>